<feature type="transmembrane region" description="Helical" evidence="2">
    <location>
        <begin position="353"/>
        <end position="374"/>
    </location>
</feature>
<gene>
    <name evidence="3" type="ORF">CBM2587_A230152</name>
</gene>
<dbReference type="OrthoDB" id="8419177at2"/>
<protein>
    <submittedName>
        <fullName evidence="3">Uncharacterized protein</fullName>
    </submittedName>
</protein>
<proteinExistence type="predicted"/>
<sequence length="467" mass="51550">MAFEATDNSMRVLDGTPAVELEAFPSEFVSKLSGIARCLNEGNDKPFGIRSGEPYEINFQEPAYVASIEIEFSKSAVGAGIELSVFDALAGRQVRKRCMADSLANKVAFEVRCVSSGVSIYLPPSYFELFRRRTLLISRIRILGFFPDDFASLSESLSQLQGLREAAIAELGREKASVLTQQEKVLQRETAVAQLEVAKNAELAALQEEIEETQAGVTEAAAKLAALKDDVARADARKQALVDQIGAKEATIRDIEGETSKRKEHLRSLAEDTSSAERRLRELTSNVNLFSEEFSSFSDHGAKQAWTFLWLSAVPLGIIAILTVQLLWGAVDLSVKYVKEPNLDLMTVFVTRLPYLAVCFSILTVCYSALRFLFNRISAIYAERLDFAKIGIVAKDVAFASASGLALSDKELYEARTYLKIEMLKSYLSGNIGVYAYTKRTINLEEPRNLDSEKLPTSTVPEAVEDA</sequence>
<keyword evidence="2" id="KW-0472">Membrane</keyword>
<organism evidence="3 4">
    <name type="scientific">Cupriavidus taiwanensis</name>
    <dbReference type="NCBI Taxonomy" id="164546"/>
    <lineage>
        <taxon>Bacteria</taxon>
        <taxon>Pseudomonadati</taxon>
        <taxon>Pseudomonadota</taxon>
        <taxon>Betaproteobacteria</taxon>
        <taxon>Burkholderiales</taxon>
        <taxon>Burkholderiaceae</taxon>
        <taxon>Cupriavidus</taxon>
    </lineage>
</organism>
<comment type="caution">
    <text evidence="3">The sequence shown here is derived from an EMBL/GenBank/DDBJ whole genome shotgun (WGS) entry which is preliminary data.</text>
</comment>
<dbReference type="RefSeq" id="WP_147310420.1">
    <property type="nucleotide sequence ID" value="NZ_LT976853.1"/>
</dbReference>
<dbReference type="EMBL" id="OFSQ01000016">
    <property type="protein sequence ID" value="SOY51169.1"/>
    <property type="molecule type" value="Genomic_DNA"/>
</dbReference>
<evidence type="ECO:0000256" key="2">
    <source>
        <dbReference type="SAM" id="Phobius"/>
    </source>
</evidence>
<name>A0A976A1A5_9BURK</name>
<keyword evidence="1" id="KW-0175">Coiled coil</keyword>
<feature type="transmembrane region" description="Helical" evidence="2">
    <location>
        <begin position="308"/>
        <end position="331"/>
    </location>
</feature>
<feature type="coiled-coil region" evidence="1">
    <location>
        <begin position="203"/>
        <end position="286"/>
    </location>
</feature>
<evidence type="ECO:0000256" key="1">
    <source>
        <dbReference type="SAM" id="Coils"/>
    </source>
</evidence>
<dbReference type="Proteomes" id="UP000256780">
    <property type="component" value="Chromosome CBM2587_a"/>
</dbReference>
<keyword evidence="2" id="KW-0812">Transmembrane</keyword>
<dbReference type="AlphaFoldDB" id="A0A976A1A5"/>
<accession>A0A976A1A5</accession>
<evidence type="ECO:0000313" key="3">
    <source>
        <dbReference type="EMBL" id="SOY51169.1"/>
    </source>
</evidence>
<evidence type="ECO:0000313" key="4">
    <source>
        <dbReference type="Proteomes" id="UP000256780"/>
    </source>
</evidence>
<reference evidence="3 4" key="1">
    <citation type="submission" date="2018-01" db="EMBL/GenBank/DDBJ databases">
        <authorList>
            <person name="Clerissi C."/>
        </authorList>
    </citation>
    <scope>NUCLEOTIDE SEQUENCE [LARGE SCALE GENOMIC DNA]</scope>
    <source>
        <strain evidence="3">Cupriavidus sp. LMG 19464</strain>
    </source>
</reference>
<keyword evidence="2" id="KW-1133">Transmembrane helix</keyword>